<evidence type="ECO:0000313" key="3">
    <source>
        <dbReference type="EMBL" id="MDT8997936.1"/>
    </source>
</evidence>
<dbReference type="Gene3D" id="3.40.640.10">
    <property type="entry name" value="Type I PLP-dependent aspartate aminotransferase-like (Major domain)"/>
    <property type="match status" value="1"/>
</dbReference>
<dbReference type="InterPro" id="IPR015424">
    <property type="entry name" value="PyrdxlP-dep_Trfase"/>
</dbReference>
<comment type="similarity">
    <text evidence="1 2">Belongs to the DegT/DnrJ/EryC1 family.</text>
</comment>
<evidence type="ECO:0000256" key="2">
    <source>
        <dbReference type="RuleBase" id="RU004508"/>
    </source>
</evidence>
<dbReference type="EMBL" id="JAVXZY010000001">
    <property type="protein sequence ID" value="MDT8997936.1"/>
    <property type="molecule type" value="Genomic_DNA"/>
</dbReference>
<organism evidence="3 4">
    <name type="scientific">Roseateles aquae</name>
    <dbReference type="NCBI Taxonomy" id="3077235"/>
    <lineage>
        <taxon>Bacteria</taxon>
        <taxon>Pseudomonadati</taxon>
        <taxon>Pseudomonadota</taxon>
        <taxon>Betaproteobacteria</taxon>
        <taxon>Burkholderiales</taxon>
        <taxon>Sphaerotilaceae</taxon>
        <taxon>Roseateles</taxon>
    </lineage>
</organism>
<dbReference type="InterPro" id="IPR015421">
    <property type="entry name" value="PyrdxlP-dep_Trfase_major"/>
</dbReference>
<dbReference type="Pfam" id="PF01041">
    <property type="entry name" value="DegT_DnrJ_EryC1"/>
    <property type="match status" value="1"/>
</dbReference>
<gene>
    <name evidence="3" type="ORF">RQP53_01460</name>
</gene>
<name>A0ABU3P5T3_9BURK</name>
<dbReference type="SUPFAM" id="SSF53383">
    <property type="entry name" value="PLP-dependent transferases"/>
    <property type="match status" value="1"/>
</dbReference>
<dbReference type="InterPro" id="IPR000653">
    <property type="entry name" value="DegT/StrS_aminotransferase"/>
</dbReference>
<evidence type="ECO:0000313" key="4">
    <source>
        <dbReference type="Proteomes" id="UP001246372"/>
    </source>
</evidence>
<dbReference type="PANTHER" id="PTHR30244">
    <property type="entry name" value="TRANSAMINASE"/>
    <property type="match status" value="1"/>
</dbReference>
<dbReference type="RefSeq" id="WP_315648194.1">
    <property type="nucleotide sequence ID" value="NZ_JAVXZY010000001.1"/>
</dbReference>
<accession>A0ABU3P5T3</accession>
<reference evidence="3" key="1">
    <citation type="submission" date="2023-09" db="EMBL/GenBank/DDBJ databases">
        <title>Paucibacter sp. APW11 Genome sequencing and assembly.</title>
        <authorList>
            <person name="Kim I."/>
        </authorList>
    </citation>
    <scope>NUCLEOTIDE SEQUENCE</scope>
    <source>
        <strain evidence="3">APW11</strain>
    </source>
</reference>
<dbReference type="Proteomes" id="UP001246372">
    <property type="component" value="Unassembled WGS sequence"/>
</dbReference>
<evidence type="ECO:0000256" key="1">
    <source>
        <dbReference type="ARBA" id="ARBA00037999"/>
    </source>
</evidence>
<dbReference type="PANTHER" id="PTHR30244:SF34">
    <property type="entry name" value="DTDP-4-AMINO-4,6-DIDEOXYGALACTOSE TRANSAMINASE"/>
    <property type="match status" value="1"/>
</dbReference>
<proteinExistence type="inferred from homology"/>
<protein>
    <submittedName>
        <fullName evidence="3">DegT/DnrJ/EryC1/StrS family aminotransferase</fullName>
    </submittedName>
</protein>
<dbReference type="GO" id="GO:0008483">
    <property type="term" value="F:transaminase activity"/>
    <property type="evidence" value="ECO:0007669"/>
    <property type="project" value="UniProtKB-KW"/>
</dbReference>
<comment type="caution">
    <text evidence="3">The sequence shown here is derived from an EMBL/GenBank/DDBJ whole genome shotgun (WGS) entry which is preliminary data.</text>
</comment>
<sequence length="392" mass="42556">MDILGYQQPAGGFAAPCLPVRADRPWGTGQGAMARRWPRPEKELRFYPRARYAMAAALHQFGVAPGDAVLLPSYHCLSLLAPVLHLGARPVFYALDAELRPRMDSVKHVLGRQAGVRTVVASHFFGRDAELAALRALCDEHGLPLLEDCAHLHAAGVEWLAMPGRESIGRLGDLVVASPSKFVPALDGGLLWAGRGVERVLPAALPSPSWGQELRGFLSLMRPPARQALTQRFLQRKHVASQQGEGSHLTAVDASSAGWAPAAEGRSGLRLSSHCLRRADHEALGQRRREHAARWIDALSRLLRVRPWVENVKALGPAPYMLPVLVDEPASAFAALKAIGFPLGRWDSLARSDCEVAAAMRLGLFHLPCHQQLTGADMDWLCATFAAVVESA</sequence>
<keyword evidence="2" id="KW-0663">Pyridoxal phosphate</keyword>
<keyword evidence="4" id="KW-1185">Reference proteome</keyword>
<keyword evidence="3" id="KW-0808">Transferase</keyword>
<keyword evidence="3" id="KW-0032">Aminotransferase</keyword>